<organism evidence="11 12">
    <name type="scientific">Anaerosporomusa subterranea</name>
    <dbReference type="NCBI Taxonomy" id="1794912"/>
    <lineage>
        <taxon>Bacteria</taxon>
        <taxon>Bacillati</taxon>
        <taxon>Bacillota</taxon>
        <taxon>Negativicutes</taxon>
        <taxon>Acetonemataceae</taxon>
        <taxon>Anaerosporomusa</taxon>
    </lineage>
</organism>
<evidence type="ECO:0000313" key="12">
    <source>
        <dbReference type="Proteomes" id="UP000076268"/>
    </source>
</evidence>
<dbReference type="SUPFAM" id="SSF48179">
    <property type="entry name" value="6-phosphogluconate dehydrogenase C-terminal domain-like"/>
    <property type="match status" value="2"/>
</dbReference>
<keyword evidence="4" id="KW-0442">Lipid degradation</keyword>
<evidence type="ECO:0000313" key="11">
    <source>
        <dbReference type="EMBL" id="KYZ76465.1"/>
    </source>
</evidence>
<dbReference type="Pfam" id="PF02737">
    <property type="entry name" value="3HCDH_N"/>
    <property type="match status" value="1"/>
</dbReference>
<feature type="domain" description="3-hydroxyacyl-CoA dehydrogenase NAD binding" evidence="10">
    <location>
        <begin position="6"/>
        <end position="204"/>
    </location>
</feature>
<dbReference type="PANTHER" id="PTHR48075">
    <property type="entry name" value="3-HYDROXYACYL-COA DEHYDROGENASE FAMILY PROTEIN"/>
    <property type="match status" value="1"/>
</dbReference>
<comment type="similarity">
    <text evidence="2">Belongs to the 3-hydroxyacyl-CoA dehydrogenase family.</text>
</comment>
<keyword evidence="6" id="KW-0520">NAD</keyword>
<dbReference type="PANTHER" id="PTHR48075:SF7">
    <property type="entry name" value="3-HYDROXYACYL-COA DEHYDROGENASE-RELATED"/>
    <property type="match status" value="1"/>
</dbReference>
<dbReference type="Gene3D" id="3.40.50.720">
    <property type="entry name" value="NAD(P)-binding Rossmann-like Domain"/>
    <property type="match status" value="1"/>
</dbReference>
<dbReference type="RefSeq" id="WP_197470691.1">
    <property type="nucleotide sequence ID" value="NZ_LSGP01000017.1"/>
</dbReference>
<dbReference type="Gene3D" id="1.10.1040.50">
    <property type="match status" value="1"/>
</dbReference>
<dbReference type="CDD" id="cd06558">
    <property type="entry name" value="crotonase-like"/>
    <property type="match status" value="1"/>
</dbReference>
<dbReference type="InterPro" id="IPR006176">
    <property type="entry name" value="3-OHacyl-CoA_DH_NAD-bd"/>
</dbReference>
<keyword evidence="12" id="KW-1185">Reference proteome</keyword>
<evidence type="ECO:0000256" key="3">
    <source>
        <dbReference type="ARBA" id="ARBA00022832"/>
    </source>
</evidence>
<name>A0A154BRH4_ANASB</name>
<evidence type="ECO:0000256" key="7">
    <source>
        <dbReference type="ARBA" id="ARBA00023098"/>
    </source>
</evidence>
<dbReference type="STRING" id="1794912.AXX12_08515"/>
<evidence type="ECO:0000259" key="10">
    <source>
        <dbReference type="Pfam" id="PF02737"/>
    </source>
</evidence>
<comment type="caution">
    <text evidence="11">The sequence shown here is derived from an EMBL/GenBank/DDBJ whole genome shotgun (WGS) entry which is preliminary data.</text>
</comment>
<dbReference type="Proteomes" id="UP000076268">
    <property type="component" value="Unassembled WGS sequence"/>
</dbReference>
<evidence type="ECO:0000256" key="8">
    <source>
        <dbReference type="ARBA" id="ARBA00049556"/>
    </source>
</evidence>
<dbReference type="InterPro" id="IPR001753">
    <property type="entry name" value="Enoyl-CoA_hydra/iso"/>
</dbReference>
<evidence type="ECO:0000256" key="1">
    <source>
        <dbReference type="ARBA" id="ARBA00005005"/>
    </source>
</evidence>
<dbReference type="UniPathway" id="UPA00659"/>
<dbReference type="Pfam" id="PF00378">
    <property type="entry name" value="ECH_1"/>
    <property type="match status" value="1"/>
</dbReference>
<dbReference type="SUPFAM" id="SSF51735">
    <property type="entry name" value="NAD(P)-binding Rossmann-fold domains"/>
    <property type="match status" value="1"/>
</dbReference>
<feature type="domain" description="3-hydroxyacyl-CoA dehydrogenase C-terminal" evidence="9">
    <location>
        <begin position="206"/>
        <end position="306"/>
    </location>
</feature>
<evidence type="ECO:0000256" key="4">
    <source>
        <dbReference type="ARBA" id="ARBA00022963"/>
    </source>
</evidence>
<sequence length="781" mass="85084">MLDIRKAAVIGSGVMGGAIAAHLANAGLVVTLLDIVPAQLLDAEAKKGLTLQDRVVRNRIVLQAKEKMQNPKSMQLYTKTNLERVTFGNLDDDLELLRQADWVVEAVVENLPIKKELFIKIAPYLKPNVILTSNTSGISVNAMSEVLPEELKPNFLITHFFNPPRHMRLLELIPSRHTAGGLLEYVTEFCEEKLGKGVVLAKDTPGFIANRVGTYALTLTIHKMLEYGLRFEEVDALTGSEIGRPNTGTFRLLDMVGLDTLNHVAPYLKSNVNSDKEKAVLALPDYIGKMLAAGYLGDKCKQGFYKKVEAETWVIDPVTLEYGPKKAVESAGLAAAKAAKSLPEKLDSMINAEDQAGRFVWDCIKHTLLFAASLIPAVANDATAIDNAMKWGYNWSVGPFELWDLIGVRKSVERMQAEGETIPALVTDLLAAGKTCFYDKDSAVTTGEKITVMQLRKQSEPILANADASLLDLGDGVACFALHSPNSSITDNAIALMNQAISEVEANYKGMVIASSGKNFCVGANLQLVLGLAQAKNWAGLENLVSNFQDMNMNLKYCSKPVIATPYAMTLGAGAEMAMHARQVCVYGETYLGLVEIGVGLLPGGGGTKELLLRTTETAQADAKVDLTPFVSKAFETISTGKVSASGSDAIQIGYLRSNDILVMNKDTQLHQAKAAVLHQAQFLDPKYRTRQYRVGGRGLLALCQYVLYNKKQGGFISPYDEYVAGKIAHVLCGGNVADNTLVTEQYLLDLEKEMFVSLCGEPKTQERMIHMLKTGKPLRN</sequence>
<evidence type="ECO:0000256" key="2">
    <source>
        <dbReference type="ARBA" id="ARBA00009463"/>
    </source>
</evidence>
<evidence type="ECO:0000259" key="9">
    <source>
        <dbReference type="Pfam" id="PF00725"/>
    </source>
</evidence>
<reference evidence="11 12" key="1">
    <citation type="submission" date="2016-02" db="EMBL/GenBank/DDBJ databases">
        <title>Anaerosporomusa subterraneum gen. nov., sp. nov., a spore-forming obligate anaerobe isolated from saprolite.</title>
        <authorList>
            <person name="Choi J.K."/>
            <person name="Shah M."/>
            <person name="Yee N."/>
        </authorList>
    </citation>
    <scope>NUCLEOTIDE SEQUENCE [LARGE SCALE GENOMIC DNA]</scope>
    <source>
        <strain evidence="11 12">RU4</strain>
    </source>
</reference>
<dbReference type="GO" id="GO:0006635">
    <property type="term" value="P:fatty acid beta-oxidation"/>
    <property type="evidence" value="ECO:0007669"/>
    <property type="project" value="UniProtKB-UniPathway"/>
</dbReference>
<dbReference type="Gene3D" id="3.90.226.10">
    <property type="entry name" value="2-enoyl-CoA Hydratase, Chain A, domain 1"/>
    <property type="match status" value="1"/>
</dbReference>
<protein>
    <submittedName>
        <fullName evidence="11">Uncharacterized protein</fullName>
    </submittedName>
</protein>
<comment type="catalytic activity">
    <reaction evidence="8">
        <text>a (3S)-3-hydroxyacyl-CoA + NAD(+) = a 3-oxoacyl-CoA + NADH + H(+)</text>
        <dbReference type="Rhea" id="RHEA:22432"/>
        <dbReference type="ChEBI" id="CHEBI:15378"/>
        <dbReference type="ChEBI" id="CHEBI:57318"/>
        <dbReference type="ChEBI" id="CHEBI:57540"/>
        <dbReference type="ChEBI" id="CHEBI:57945"/>
        <dbReference type="ChEBI" id="CHEBI:90726"/>
        <dbReference type="EC" id="1.1.1.35"/>
    </reaction>
</comment>
<keyword evidence="7" id="KW-0443">Lipid metabolism</keyword>
<dbReference type="Pfam" id="PF00725">
    <property type="entry name" value="3HCDH"/>
    <property type="match status" value="1"/>
</dbReference>
<dbReference type="AlphaFoldDB" id="A0A154BRH4"/>
<evidence type="ECO:0000256" key="6">
    <source>
        <dbReference type="ARBA" id="ARBA00023027"/>
    </source>
</evidence>
<gene>
    <name evidence="11" type="ORF">AXX12_08515</name>
</gene>
<dbReference type="InterPro" id="IPR006108">
    <property type="entry name" value="3HC_DH_C"/>
</dbReference>
<accession>A0A154BRH4</accession>
<dbReference type="EMBL" id="LSGP01000017">
    <property type="protein sequence ID" value="KYZ76465.1"/>
    <property type="molecule type" value="Genomic_DNA"/>
</dbReference>
<dbReference type="GO" id="GO:0003857">
    <property type="term" value="F:(3S)-3-hydroxyacyl-CoA dehydrogenase (NAD+) activity"/>
    <property type="evidence" value="ECO:0007669"/>
    <property type="project" value="UniProtKB-EC"/>
</dbReference>
<dbReference type="InterPro" id="IPR036291">
    <property type="entry name" value="NAD(P)-bd_dom_sf"/>
</dbReference>
<dbReference type="SUPFAM" id="SSF52096">
    <property type="entry name" value="ClpP/crotonase"/>
    <property type="match status" value="1"/>
</dbReference>
<keyword evidence="3" id="KW-0276">Fatty acid metabolism</keyword>
<evidence type="ECO:0000256" key="5">
    <source>
        <dbReference type="ARBA" id="ARBA00023002"/>
    </source>
</evidence>
<comment type="pathway">
    <text evidence="1">Lipid metabolism; fatty acid beta-oxidation.</text>
</comment>
<dbReference type="InterPro" id="IPR008927">
    <property type="entry name" value="6-PGluconate_DH-like_C_sf"/>
</dbReference>
<dbReference type="GO" id="GO:0070403">
    <property type="term" value="F:NAD+ binding"/>
    <property type="evidence" value="ECO:0007669"/>
    <property type="project" value="InterPro"/>
</dbReference>
<keyword evidence="5" id="KW-0560">Oxidoreductase</keyword>
<dbReference type="InterPro" id="IPR029045">
    <property type="entry name" value="ClpP/crotonase-like_dom_sf"/>
</dbReference>
<proteinExistence type="inferred from homology"/>